<gene>
    <name evidence="2" type="ORF">BE221DRAFT_193821</name>
</gene>
<evidence type="ECO:0000256" key="1">
    <source>
        <dbReference type="SAM" id="MobiDB-lite"/>
    </source>
</evidence>
<evidence type="ECO:0000313" key="2">
    <source>
        <dbReference type="EMBL" id="OUS44354.1"/>
    </source>
</evidence>
<dbReference type="AlphaFoldDB" id="A0A1Y5I7Z9"/>
<protein>
    <submittedName>
        <fullName evidence="2">Uncharacterized protein</fullName>
    </submittedName>
</protein>
<organism evidence="2">
    <name type="scientific">Ostreococcus tauri</name>
    <name type="common">Marine green alga</name>
    <dbReference type="NCBI Taxonomy" id="70448"/>
    <lineage>
        <taxon>Eukaryota</taxon>
        <taxon>Viridiplantae</taxon>
        <taxon>Chlorophyta</taxon>
        <taxon>Mamiellophyceae</taxon>
        <taxon>Mamiellales</taxon>
        <taxon>Bathycoccaceae</taxon>
        <taxon>Ostreococcus</taxon>
    </lineage>
</organism>
<reference evidence="2" key="1">
    <citation type="submission" date="2017-04" db="EMBL/GenBank/DDBJ databases">
        <title>Population genomics of picophytoplankton unveils novel chromosome hypervariability.</title>
        <authorList>
            <consortium name="DOE Joint Genome Institute"/>
            <person name="Blanc-Mathieu R."/>
            <person name="Krasovec M."/>
            <person name="Hebrard M."/>
            <person name="Yau S."/>
            <person name="Desgranges E."/>
            <person name="Martin J."/>
            <person name="Schackwitz W."/>
            <person name="Kuo A."/>
            <person name="Salin G."/>
            <person name="Donnadieu C."/>
            <person name="Desdevises Y."/>
            <person name="Sanchez-Ferandin S."/>
            <person name="Moreau H."/>
            <person name="Rivals E."/>
            <person name="Grigoriev I.V."/>
            <person name="Grimsley N."/>
            <person name="Eyre-Walker A."/>
            <person name="Piganeau G."/>
        </authorList>
    </citation>
    <scope>NUCLEOTIDE SEQUENCE [LARGE SCALE GENOMIC DNA]</scope>
    <source>
        <strain evidence="2">RCC 1115</strain>
    </source>
</reference>
<name>A0A1Y5I7Z9_OSTTA</name>
<sequence>TPPRAHGALPTRRPPGPGRAFTPTRGSLVVITHVALEVKGSTKPSANPERV</sequence>
<feature type="region of interest" description="Disordered" evidence="1">
    <location>
        <begin position="1"/>
        <end position="23"/>
    </location>
</feature>
<dbReference type="EMBL" id="KZ155825">
    <property type="protein sequence ID" value="OUS44354.1"/>
    <property type="molecule type" value="Genomic_DNA"/>
</dbReference>
<feature type="non-terminal residue" evidence="2">
    <location>
        <position position="51"/>
    </location>
</feature>
<feature type="non-terminal residue" evidence="2">
    <location>
        <position position="1"/>
    </location>
</feature>
<accession>A0A1Y5I7Z9</accession>
<proteinExistence type="predicted"/>
<dbReference type="Proteomes" id="UP000195557">
    <property type="component" value="Unassembled WGS sequence"/>
</dbReference>